<protein>
    <submittedName>
        <fullName evidence="2">GNAT family N-acetyltransferase</fullName>
    </submittedName>
</protein>
<dbReference type="Pfam" id="PF00583">
    <property type="entry name" value="Acetyltransf_1"/>
    <property type="match status" value="1"/>
</dbReference>
<evidence type="ECO:0000259" key="1">
    <source>
        <dbReference type="PROSITE" id="PS51186"/>
    </source>
</evidence>
<dbReference type="EMBL" id="JBHTLM010000013">
    <property type="protein sequence ID" value="MFD1178018.1"/>
    <property type="molecule type" value="Genomic_DNA"/>
</dbReference>
<comment type="caution">
    <text evidence="2">The sequence shown here is derived from an EMBL/GenBank/DDBJ whole genome shotgun (WGS) entry which is preliminary data.</text>
</comment>
<dbReference type="RefSeq" id="WP_379320464.1">
    <property type="nucleotide sequence ID" value="NZ_JBHTLM010000013.1"/>
</dbReference>
<feature type="domain" description="N-acetyltransferase" evidence="1">
    <location>
        <begin position="13"/>
        <end position="152"/>
    </location>
</feature>
<evidence type="ECO:0000313" key="2">
    <source>
        <dbReference type="EMBL" id="MFD1178018.1"/>
    </source>
</evidence>
<dbReference type="CDD" id="cd04301">
    <property type="entry name" value="NAT_SF"/>
    <property type="match status" value="1"/>
</dbReference>
<evidence type="ECO:0000313" key="3">
    <source>
        <dbReference type="Proteomes" id="UP001597262"/>
    </source>
</evidence>
<accession>A0ABW3RZN6</accession>
<reference evidence="3" key="1">
    <citation type="journal article" date="2019" name="Int. J. Syst. Evol. Microbiol.">
        <title>The Global Catalogue of Microorganisms (GCM) 10K type strain sequencing project: providing services to taxonomists for standard genome sequencing and annotation.</title>
        <authorList>
            <consortium name="The Broad Institute Genomics Platform"/>
            <consortium name="The Broad Institute Genome Sequencing Center for Infectious Disease"/>
            <person name="Wu L."/>
            <person name="Ma J."/>
        </authorList>
    </citation>
    <scope>NUCLEOTIDE SEQUENCE [LARGE SCALE GENOMIC DNA]</scope>
    <source>
        <strain evidence="3">CCUG 59189</strain>
    </source>
</reference>
<dbReference type="SUPFAM" id="SSF55729">
    <property type="entry name" value="Acyl-CoA N-acyltransferases (Nat)"/>
    <property type="match status" value="1"/>
</dbReference>
<keyword evidence="3" id="KW-1185">Reference proteome</keyword>
<gene>
    <name evidence="2" type="ORF">ACFQ3W_17145</name>
</gene>
<sequence length="162" mass="19330">MIALQRVEFHQKSTLRNLIELYKYDFSEFDPEDVNESGLYEYKYLDHYWTEDGRHPFFIRVDGALAGFALVRKLEDMDELPVFWMAEFFVMKKYRHQGVGEKAAAEIFNQFQGVWRVAQIEANAPAQHFWRKIIGRYTNNDYREIREEDWDGPIQTFISVSG</sequence>
<dbReference type="Gene3D" id="3.40.630.30">
    <property type="match status" value="1"/>
</dbReference>
<dbReference type="PROSITE" id="PS51186">
    <property type="entry name" value="GNAT"/>
    <property type="match status" value="1"/>
</dbReference>
<organism evidence="2 3">
    <name type="scientific">Paenibacillus puldeungensis</name>
    <dbReference type="NCBI Taxonomy" id="696536"/>
    <lineage>
        <taxon>Bacteria</taxon>
        <taxon>Bacillati</taxon>
        <taxon>Bacillota</taxon>
        <taxon>Bacilli</taxon>
        <taxon>Bacillales</taxon>
        <taxon>Paenibacillaceae</taxon>
        <taxon>Paenibacillus</taxon>
    </lineage>
</organism>
<dbReference type="InterPro" id="IPR016181">
    <property type="entry name" value="Acyl_CoA_acyltransferase"/>
</dbReference>
<dbReference type="Proteomes" id="UP001597262">
    <property type="component" value="Unassembled WGS sequence"/>
</dbReference>
<name>A0ABW3RZN6_9BACL</name>
<proteinExistence type="predicted"/>
<dbReference type="InterPro" id="IPR000182">
    <property type="entry name" value="GNAT_dom"/>
</dbReference>